<dbReference type="Proteomes" id="UP000032309">
    <property type="component" value="Unassembled WGS sequence"/>
</dbReference>
<protein>
    <submittedName>
        <fullName evidence="1">Uncharacterized protein</fullName>
    </submittedName>
</protein>
<organism evidence="1 2">
    <name type="scientific">Candidatus Brocadia sinica JPN1</name>
    <dbReference type="NCBI Taxonomy" id="1197129"/>
    <lineage>
        <taxon>Bacteria</taxon>
        <taxon>Pseudomonadati</taxon>
        <taxon>Planctomycetota</taxon>
        <taxon>Candidatus Brocadiia</taxon>
        <taxon>Candidatus Brocadiales</taxon>
        <taxon>Candidatus Brocadiaceae</taxon>
        <taxon>Candidatus Brocadia</taxon>
    </lineage>
</organism>
<comment type="caution">
    <text evidence="1">The sequence shown here is derived from an EMBL/GenBank/DDBJ whole genome shotgun (WGS) entry which is preliminary data.</text>
</comment>
<evidence type="ECO:0000313" key="1">
    <source>
        <dbReference type="EMBL" id="GAN32722.1"/>
    </source>
</evidence>
<name>A0ABQ0JVG4_9BACT</name>
<proteinExistence type="predicted"/>
<gene>
    <name evidence="1" type="ORF">BROSI_A1237</name>
</gene>
<evidence type="ECO:0000313" key="2">
    <source>
        <dbReference type="Proteomes" id="UP000032309"/>
    </source>
</evidence>
<dbReference type="EMBL" id="BAFN01000001">
    <property type="protein sequence ID" value="GAN32722.1"/>
    <property type="molecule type" value="Genomic_DNA"/>
</dbReference>
<sequence length="33" mass="3684">MTKAENVMLNPDLHQDMLISASSIKNTLPIRSD</sequence>
<reference evidence="2" key="1">
    <citation type="journal article" date="2015" name="Genome Announc.">
        <title>Draft Genome Sequence of an Anaerobic Ammonium-Oxidizing Bacterium, "Candidatus Brocadia sinica".</title>
        <authorList>
            <person name="Oshiki M."/>
            <person name="Shinyako-Hata K."/>
            <person name="Satoh H."/>
            <person name="Okabe S."/>
        </authorList>
    </citation>
    <scope>NUCLEOTIDE SEQUENCE [LARGE SCALE GENOMIC DNA]</scope>
    <source>
        <strain evidence="2">JPN1</strain>
    </source>
</reference>
<keyword evidence="2" id="KW-1185">Reference proteome</keyword>
<accession>A0ABQ0JVG4</accession>